<proteinExistence type="predicted"/>
<dbReference type="HOGENOM" id="CLU_743738_0_0_7"/>
<dbReference type="EMBL" id="AM746676">
    <property type="protein sequence ID" value="CAN92104.1"/>
    <property type="molecule type" value="Genomic_DNA"/>
</dbReference>
<accession>A9FPY7</accession>
<dbReference type="Proteomes" id="UP000002139">
    <property type="component" value="Chromosome"/>
</dbReference>
<dbReference type="STRING" id="448385.sce1945"/>
<protein>
    <submittedName>
        <fullName evidence="1">Uncharacterized protein</fullName>
    </submittedName>
</protein>
<dbReference type="AlphaFoldDB" id="A9FPY7"/>
<dbReference type="KEGG" id="scl:sce1945"/>
<gene>
    <name evidence="1" type="ordered locus">sce1945</name>
</gene>
<organism evidence="1 2">
    <name type="scientific">Sorangium cellulosum (strain So ce56)</name>
    <name type="common">Polyangium cellulosum (strain So ce56)</name>
    <dbReference type="NCBI Taxonomy" id="448385"/>
    <lineage>
        <taxon>Bacteria</taxon>
        <taxon>Pseudomonadati</taxon>
        <taxon>Myxococcota</taxon>
        <taxon>Polyangia</taxon>
        <taxon>Polyangiales</taxon>
        <taxon>Polyangiaceae</taxon>
        <taxon>Sorangium</taxon>
    </lineage>
</organism>
<dbReference type="RefSeq" id="WP_012234581.1">
    <property type="nucleotide sequence ID" value="NC_010162.1"/>
</dbReference>
<sequence length="372" mass="40250">MSEPSAYKDGYSALPAEDRRRLAGRMFAEKNYVLAAALLESVGEELSALEEGKLRYSRTHMKQGNVRLVNTAAVLPILFHGYRGETVAGVLGVKFGDSAAATVDKLVQVVYQPSFDPEAALSLALDDDQTVLSITAASVSLWRSAYLAWDPDFANSLPAERLPEALAVHQEQMVVRAEDAVELWRKIGAISVDGAEREARALDGLRVAGCFRDGRKHDFNVHMASGGPGVELARLLFEAAWERARLPGSVAALENLFGYLRGSGLPVKVRPGPPRILRIFGRLGWSPDVADGLREVLSAIPADEPLIVDFSNFRSMGTSCHPFLAPLVQRSGPTAWIRSPGADDHLGAMSVSPACIVDTMQGALAHIRTVQR</sequence>
<evidence type="ECO:0000313" key="1">
    <source>
        <dbReference type="EMBL" id="CAN92104.1"/>
    </source>
</evidence>
<evidence type="ECO:0000313" key="2">
    <source>
        <dbReference type="Proteomes" id="UP000002139"/>
    </source>
</evidence>
<dbReference type="OrthoDB" id="8775751at2"/>
<keyword evidence="2" id="KW-1185">Reference proteome</keyword>
<name>A9FPY7_SORC5</name>
<reference evidence="1 2" key="1">
    <citation type="journal article" date="2007" name="Nat. Biotechnol.">
        <title>Complete genome sequence of the myxobacterium Sorangium cellulosum.</title>
        <authorList>
            <person name="Schneiker S."/>
            <person name="Perlova O."/>
            <person name="Kaiser O."/>
            <person name="Gerth K."/>
            <person name="Alici A."/>
            <person name="Altmeyer M.O."/>
            <person name="Bartels D."/>
            <person name="Bekel T."/>
            <person name="Beyer S."/>
            <person name="Bode E."/>
            <person name="Bode H.B."/>
            <person name="Bolten C.J."/>
            <person name="Choudhuri J.V."/>
            <person name="Doss S."/>
            <person name="Elnakady Y.A."/>
            <person name="Frank B."/>
            <person name="Gaigalat L."/>
            <person name="Goesmann A."/>
            <person name="Groeger C."/>
            <person name="Gross F."/>
            <person name="Jelsbak L."/>
            <person name="Jelsbak L."/>
            <person name="Kalinowski J."/>
            <person name="Kegler C."/>
            <person name="Knauber T."/>
            <person name="Konietzny S."/>
            <person name="Kopp M."/>
            <person name="Krause L."/>
            <person name="Krug D."/>
            <person name="Linke B."/>
            <person name="Mahmud T."/>
            <person name="Martinez-Arias R."/>
            <person name="McHardy A.C."/>
            <person name="Merai M."/>
            <person name="Meyer F."/>
            <person name="Mormann S."/>
            <person name="Munoz-Dorado J."/>
            <person name="Perez J."/>
            <person name="Pradella S."/>
            <person name="Rachid S."/>
            <person name="Raddatz G."/>
            <person name="Rosenau F."/>
            <person name="Rueckert C."/>
            <person name="Sasse F."/>
            <person name="Scharfe M."/>
            <person name="Schuster S.C."/>
            <person name="Suen G."/>
            <person name="Treuner-Lange A."/>
            <person name="Velicer G.J."/>
            <person name="Vorholter F.-J."/>
            <person name="Weissman K.J."/>
            <person name="Welch R.D."/>
            <person name="Wenzel S.C."/>
            <person name="Whitworth D.E."/>
            <person name="Wilhelm S."/>
            <person name="Wittmann C."/>
            <person name="Bloecker H."/>
            <person name="Puehler A."/>
            <person name="Mueller R."/>
        </authorList>
    </citation>
    <scope>NUCLEOTIDE SEQUENCE [LARGE SCALE GENOMIC DNA]</scope>
    <source>
        <strain evidence="2">So ce56</strain>
    </source>
</reference>